<evidence type="ECO:0000313" key="1">
    <source>
        <dbReference type="EMBL" id="EKD30067.1"/>
    </source>
</evidence>
<accession>K1XY37</accession>
<gene>
    <name evidence="1" type="ORF">ACD_78C00167G0003</name>
</gene>
<sequence>MFTKFFIFLLIIVSLGVFWHDTGLNYATHTEFKQSVVDHPEFIPTYTTVKMVSGWFDSIVADFYWLSAIQYIGSNAIGSQYKQYLYAMLELVTDLNPYFTFPYEIGELLLPSYNERYEHLSETEIKKNIDQGMAIGLKWIRNTCDMEKVERIRKEFDLGKLWTDEAYKNPCQDPMIPYYLGYIYYWNLRDGVKSSEYYRIASANTDAMTGARTMAAIMQGKSGDREKAIIMLLSLAESIEWSKQSLCREVSGQIGTVLLDAFAKKLTLNGAFLSRVDAMRQETVQRLEEQWLDPSSGQNVDNFCSTYLNKAVREMNLAYLEQADVRYFADKKEHAMTPKELFQNKYIDYIPHDFQKQDDKTGIIYEYDRETGHWDYTMGTIY</sequence>
<dbReference type="AlphaFoldDB" id="K1XY37"/>
<comment type="caution">
    <text evidence="1">The sequence shown here is derived from an EMBL/GenBank/DDBJ whole genome shotgun (WGS) entry which is preliminary data.</text>
</comment>
<reference evidence="1" key="1">
    <citation type="journal article" date="2012" name="Science">
        <title>Fermentation, hydrogen, and sulfur metabolism in multiple uncultivated bacterial phyla.</title>
        <authorList>
            <person name="Wrighton K.C."/>
            <person name="Thomas B.C."/>
            <person name="Sharon I."/>
            <person name="Miller C.S."/>
            <person name="Castelle C.J."/>
            <person name="VerBerkmoes N.C."/>
            <person name="Wilkins M.J."/>
            <person name="Hettich R.L."/>
            <person name="Lipton M.S."/>
            <person name="Williams K.H."/>
            <person name="Long P.E."/>
            <person name="Banfield J.F."/>
        </authorList>
    </citation>
    <scope>NUCLEOTIDE SEQUENCE [LARGE SCALE GENOMIC DNA]</scope>
</reference>
<name>K1XY37_9BACT</name>
<proteinExistence type="predicted"/>
<dbReference type="EMBL" id="AMFJ01034167">
    <property type="protein sequence ID" value="EKD30067.1"/>
    <property type="molecule type" value="Genomic_DNA"/>
</dbReference>
<organism evidence="1">
    <name type="scientific">uncultured bacterium</name>
    <name type="common">gcode 4</name>
    <dbReference type="NCBI Taxonomy" id="1234023"/>
    <lineage>
        <taxon>Bacteria</taxon>
        <taxon>environmental samples</taxon>
    </lineage>
</organism>
<protein>
    <submittedName>
        <fullName evidence="1">Uncharacterized protein</fullName>
    </submittedName>
</protein>